<dbReference type="AlphaFoldDB" id="A0A0D2PFH0"/>
<gene>
    <name evidence="1" type="ORF">HYPSUDRAFT_524079</name>
</gene>
<evidence type="ECO:0000313" key="1">
    <source>
        <dbReference type="EMBL" id="KJA29499.1"/>
    </source>
</evidence>
<keyword evidence="2" id="KW-1185">Reference proteome</keyword>
<evidence type="ECO:0000313" key="2">
    <source>
        <dbReference type="Proteomes" id="UP000054270"/>
    </source>
</evidence>
<organism evidence="1 2">
    <name type="scientific">Hypholoma sublateritium (strain FD-334 SS-4)</name>
    <dbReference type="NCBI Taxonomy" id="945553"/>
    <lineage>
        <taxon>Eukaryota</taxon>
        <taxon>Fungi</taxon>
        <taxon>Dikarya</taxon>
        <taxon>Basidiomycota</taxon>
        <taxon>Agaricomycotina</taxon>
        <taxon>Agaricomycetes</taxon>
        <taxon>Agaricomycetidae</taxon>
        <taxon>Agaricales</taxon>
        <taxon>Agaricineae</taxon>
        <taxon>Strophariaceae</taxon>
        <taxon>Hypholoma</taxon>
    </lineage>
</organism>
<reference evidence="2" key="1">
    <citation type="submission" date="2014-04" db="EMBL/GenBank/DDBJ databases">
        <title>Evolutionary Origins and Diversification of the Mycorrhizal Mutualists.</title>
        <authorList>
            <consortium name="DOE Joint Genome Institute"/>
            <consortium name="Mycorrhizal Genomics Consortium"/>
            <person name="Kohler A."/>
            <person name="Kuo A."/>
            <person name="Nagy L.G."/>
            <person name="Floudas D."/>
            <person name="Copeland A."/>
            <person name="Barry K.W."/>
            <person name="Cichocki N."/>
            <person name="Veneault-Fourrey C."/>
            <person name="LaButti K."/>
            <person name="Lindquist E.A."/>
            <person name="Lipzen A."/>
            <person name="Lundell T."/>
            <person name="Morin E."/>
            <person name="Murat C."/>
            <person name="Riley R."/>
            <person name="Ohm R."/>
            <person name="Sun H."/>
            <person name="Tunlid A."/>
            <person name="Henrissat B."/>
            <person name="Grigoriev I.V."/>
            <person name="Hibbett D.S."/>
            <person name="Martin F."/>
        </authorList>
    </citation>
    <scope>NUCLEOTIDE SEQUENCE [LARGE SCALE GENOMIC DNA]</scope>
    <source>
        <strain evidence="2">FD-334 SS-4</strain>
    </source>
</reference>
<dbReference type="EMBL" id="KN817519">
    <property type="protein sequence ID" value="KJA29499.1"/>
    <property type="molecule type" value="Genomic_DNA"/>
</dbReference>
<name>A0A0D2PFH0_HYPSF</name>
<protein>
    <submittedName>
        <fullName evidence="1">Uncharacterized protein</fullName>
    </submittedName>
</protein>
<dbReference type="Proteomes" id="UP000054270">
    <property type="component" value="Unassembled WGS sequence"/>
</dbReference>
<proteinExistence type="predicted"/>
<sequence length="150" mass="16147">MFMTGASVSRCSALPAIEAALLVRHASPPPLMLLLTTPSSTVLSACKHSLEPSIPAPRAILRTAAPYHPTPPPCRLLCLRAVPPITCAPHPIPVRLLLPLCLRRRRPTPSRSIRKSTSPHAALHYTARPFGILRSSGSGHQSPMRGVLRV</sequence>
<accession>A0A0D2PFH0</accession>